<comment type="caution">
    <text evidence="1">The sequence shown here is derived from an EMBL/GenBank/DDBJ whole genome shotgun (WGS) entry which is preliminary data.</text>
</comment>
<proteinExistence type="predicted"/>
<dbReference type="AlphaFoldDB" id="A0AAN9MF93"/>
<evidence type="ECO:0000313" key="1">
    <source>
        <dbReference type="EMBL" id="KAK7353590.1"/>
    </source>
</evidence>
<sequence length="85" mass="9746">MKARTWYVVVVFGSFLSVLSFKMENWCAVWCGAWLGCFSNVQIQYRGKVSCGESSNDRKVNDHFIVIPIQPHLQSPNPRCYSNTI</sequence>
<name>A0AAN9MF93_PHACN</name>
<accession>A0AAN9MF93</accession>
<keyword evidence="2" id="KW-1185">Reference proteome</keyword>
<dbReference type="Proteomes" id="UP001374584">
    <property type="component" value="Unassembled WGS sequence"/>
</dbReference>
<reference evidence="1 2" key="1">
    <citation type="submission" date="2024-01" db="EMBL/GenBank/DDBJ databases">
        <title>The genomes of 5 underutilized Papilionoideae crops provide insights into root nodulation and disease resistanc.</title>
        <authorList>
            <person name="Jiang F."/>
        </authorList>
    </citation>
    <scope>NUCLEOTIDE SEQUENCE [LARGE SCALE GENOMIC DNA]</scope>
    <source>
        <strain evidence="1">JINMINGXINNONG_FW02</strain>
        <tissue evidence="1">Leaves</tissue>
    </source>
</reference>
<gene>
    <name evidence="1" type="ORF">VNO80_19040</name>
</gene>
<dbReference type="EMBL" id="JAYMYR010000007">
    <property type="protein sequence ID" value="KAK7353590.1"/>
    <property type="molecule type" value="Genomic_DNA"/>
</dbReference>
<protein>
    <submittedName>
        <fullName evidence="1">Uncharacterized protein</fullName>
    </submittedName>
</protein>
<organism evidence="1 2">
    <name type="scientific">Phaseolus coccineus</name>
    <name type="common">Scarlet runner bean</name>
    <name type="synonym">Phaseolus multiflorus</name>
    <dbReference type="NCBI Taxonomy" id="3886"/>
    <lineage>
        <taxon>Eukaryota</taxon>
        <taxon>Viridiplantae</taxon>
        <taxon>Streptophyta</taxon>
        <taxon>Embryophyta</taxon>
        <taxon>Tracheophyta</taxon>
        <taxon>Spermatophyta</taxon>
        <taxon>Magnoliopsida</taxon>
        <taxon>eudicotyledons</taxon>
        <taxon>Gunneridae</taxon>
        <taxon>Pentapetalae</taxon>
        <taxon>rosids</taxon>
        <taxon>fabids</taxon>
        <taxon>Fabales</taxon>
        <taxon>Fabaceae</taxon>
        <taxon>Papilionoideae</taxon>
        <taxon>50 kb inversion clade</taxon>
        <taxon>NPAAA clade</taxon>
        <taxon>indigoferoid/millettioid clade</taxon>
        <taxon>Phaseoleae</taxon>
        <taxon>Phaseolus</taxon>
    </lineage>
</organism>
<evidence type="ECO:0000313" key="2">
    <source>
        <dbReference type="Proteomes" id="UP001374584"/>
    </source>
</evidence>